<dbReference type="CDD" id="cd15039">
    <property type="entry name" value="7tmB3_Methuselah-like"/>
    <property type="match status" value="1"/>
</dbReference>
<keyword evidence="2 6" id="KW-0812">Transmembrane</keyword>
<evidence type="ECO:0000256" key="5">
    <source>
        <dbReference type="SAM" id="MobiDB-lite"/>
    </source>
</evidence>
<dbReference type="PRINTS" id="PR00249">
    <property type="entry name" value="GPCRSECRETIN"/>
</dbReference>
<evidence type="ECO:0000256" key="1">
    <source>
        <dbReference type="ARBA" id="ARBA00004141"/>
    </source>
</evidence>
<feature type="region of interest" description="Disordered" evidence="5">
    <location>
        <begin position="770"/>
        <end position="804"/>
    </location>
</feature>
<proteinExistence type="predicted"/>
<dbReference type="SUPFAM" id="SSF81321">
    <property type="entry name" value="Family A G protein-coupled receptor-like"/>
    <property type="match status" value="1"/>
</dbReference>
<dbReference type="PROSITE" id="PS50261">
    <property type="entry name" value="G_PROTEIN_RECEP_F2_4"/>
    <property type="match status" value="1"/>
</dbReference>
<dbReference type="GO" id="GO:0004930">
    <property type="term" value="F:G protein-coupled receptor activity"/>
    <property type="evidence" value="ECO:0007669"/>
    <property type="project" value="InterPro"/>
</dbReference>
<dbReference type="InterPro" id="IPR053231">
    <property type="entry name" value="GPCR_LN-TM7"/>
</dbReference>
<keyword evidence="9" id="KW-1185">Reference proteome</keyword>
<protein>
    <submittedName>
        <fullName evidence="10">Uncharacterized protein LOC108678982</fullName>
    </submittedName>
</protein>
<dbReference type="Proteomes" id="UP000694843">
    <property type="component" value="Unplaced"/>
</dbReference>
<feature type="transmembrane region" description="Helical" evidence="6">
    <location>
        <begin position="647"/>
        <end position="675"/>
    </location>
</feature>
<dbReference type="KEGG" id="hazt:108678982"/>
<dbReference type="AlphaFoldDB" id="A0A8B7PAG4"/>
<dbReference type="OrthoDB" id="6134459at2759"/>
<feature type="chain" id="PRO_5034836826" evidence="7">
    <location>
        <begin position="22"/>
        <end position="804"/>
    </location>
</feature>
<dbReference type="GeneID" id="108678982"/>
<keyword evidence="7" id="KW-0732">Signal</keyword>
<dbReference type="Pfam" id="PF00002">
    <property type="entry name" value="7tm_2"/>
    <property type="match status" value="1"/>
</dbReference>
<dbReference type="InterPro" id="IPR000832">
    <property type="entry name" value="GPCR_2_secretin-like"/>
</dbReference>
<feature type="transmembrane region" description="Helical" evidence="6">
    <location>
        <begin position="558"/>
        <end position="577"/>
    </location>
</feature>
<dbReference type="Gene3D" id="1.20.1070.10">
    <property type="entry name" value="Rhodopsin 7-helix transmembrane proteins"/>
    <property type="match status" value="1"/>
</dbReference>
<feature type="compositionally biased region" description="Polar residues" evidence="5">
    <location>
        <begin position="795"/>
        <end position="804"/>
    </location>
</feature>
<dbReference type="GO" id="GO:0016020">
    <property type="term" value="C:membrane"/>
    <property type="evidence" value="ECO:0007669"/>
    <property type="project" value="UniProtKB-SubCell"/>
</dbReference>
<reference evidence="10" key="1">
    <citation type="submission" date="2025-08" db="UniProtKB">
        <authorList>
            <consortium name="RefSeq"/>
        </authorList>
    </citation>
    <scope>IDENTIFICATION</scope>
    <source>
        <tissue evidence="10">Whole organism</tissue>
    </source>
</reference>
<evidence type="ECO:0000313" key="9">
    <source>
        <dbReference type="Proteomes" id="UP000694843"/>
    </source>
</evidence>
<evidence type="ECO:0000256" key="2">
    <source>
        <dbReference type="ARBA" id="ARBA00022692"/>
    </source>
</evidence>
<dbReference type="PANTHER" id="PTHR45902:SF5">
    <property type="entry name" value="G-PROTEIN COUPLED RECEPTORS FAMILY 2 PROFILE 2 DOMAIN-CONTAINING PROTEIN"/>
    <property type="match status" value="1"/>
</dbReference>
<feature type="transmembrane region" description="Helical" evidence="6">
    <location>
        <begin position="696"/>
        <end position="717"/>
    </location>
</feature>
<comment type="subcellular location">
    <subcellularLocation>
        <location evidence="1">Membrane</location>
        <topology evidence="1">Multi-pass membrane protein</topology>
    </subcellularLocation>
</comment>
<evidence type="ECO:0000256" key="7">
    <source>
        <dbReference type="SAM" id="SignalP"/>
    </source>
</evidence>
<gene>
    <name evidence="10" type="primary">LOC108678982</name>
</gene>
<keyword evidence="3 6" id="KW-1133">Transmembrane helix</keyword>
<dbReference type="OMA" id="QATCARH"/>
<evidence type="ECO:0000313" key="10">
    <source>
        <dbReference type="RefSeq" id="XP_018022970.1"/>
    </source>
</evidence>
<evidence type="ECO:0000259" key="8">
    <source>
        <dbReference type="PROSITE" id="PS50261"/>
    </source>
</evidence>
<dbReference type="GO" id="GO:0007166">
    <property type="term" value="P:cell surface receptor signaling pathway"/>
    <property type="evidence" value="ECO:0007669"/>
    <property type="project" value="InterPro"/>
</dbReference>
<feature type="transmembrane region" description="Helical" evidence="6">
    <location>
        <begin position="487"/>
        <end position="512"/>
    </location>
</feature>
<evidence type="ECO:0000256" key="6">
    <source>
        <dbReference type="SAM" id="Phobius"/>
    </source>
</evidence>
<feature type="transmembrane region" description="Helical" evidence="6">
    <location>
        <begin position="524"/>
        <end position="543"/>
    </location>
</feature>
<feature type="signal peptide" evidence="7">
    <location>
        <begin position="1"/>
        <end position="21"/>
    </location>
</feature>
<evidence type="ECO:0000256" key="3">
    <source>
        <dbReference type="ARBA" id="ARBA00022989"/>
    </source>
</evidence>
<feature type="transmembrane region" description="Helical" evidence="6">
    <location>
        <begin position="723"/>
        <end position="741"/>
    </location>
</feature>
<name>A0A8B7PAG4_HYAAZ</name>
<accession>A0A8B7PAG4</accession>
<dbReference type="PANTHER" id="PTHR45902">
    <property type="entry name" value="LATROPHILIN RECEPTOR-LIKE PROTEIN A"/>
    <property type="match status" value="1"/>
</dbReference>
<organism evidence="9 10">
    <name type="scientific">Hyalella azteca</name>
    <name type="common">Amphipod</name>
    <dbReference type="NCBI Taxonomy" id="294128"/>
    <lineage>
        <taxon>Eukaryota</taxon>
        <taxon>Metazoa</taxon>
        <taxon>Ecdysozoa</taxon>
        <taxon>Arthropoda</taxon>
        <taxon>Crustacea</taxon>
        <taxon>Multicrustacea</taxon>
        <taxon>Malacostraca</taxon>
        <taxon>Eumalacostraca</taxon>
        <taxon>Peracarida</taxon>
        <taxon>Amphipoda</taxon>
        <taxon>Senticaudata</taxon>
        <taxon>Talitrida</taxon>
        <taxon>Talitroidea</taxon>
        <taxon>Hyalellidae</taxon>
        <taxon>Hyalella</taxon>
    </lineage>
</organism>
<dbReference type="InterPro" id="IPR017981">
    <property type="entry name" value="GPCR_2-like_7TM"/>
</dbReference>
<feature type="domain" description="G-protein coupled receptors family 2 profile 2" evidence="8">
    <location>
        <begin position="488"/>
        <end position="745"/>
    </location>
</feature>
<evidence type="ECO:0000256" key="4">
    <source>
        <dbReference type="ARBA" id="ARBA00023136"/>
    </source>
</evidence>
<feature type="transmembrane region" description="Helical" evidence="6">
    <location>
        <begin position="598"/>
        <end position="622"/>
    </location>
</feature>
<sequence length="804" mass="91147">MGHLKHWLVLLLALYVRTVKAFQYSDLQALNASCLPKDSCALDKNSRLTFPLNWKERNCMCDSLCAYYGDCCLDAPSYNREEQRTGVKSQTCVILRNYGGVYMKRSCAADWNFDDKVVENLCKSAVPDTGYDRPDPLVSMPVTSLDTRLTYANYYCALCNHESENLTPWKPRIECPTLINADLKEKMDFAEVYQSLTYSNDSWVLPANESGTEKFHTCFIDPFIPDAIVDDVRLCKETVSTCPSDYKNDEVKELCDSYTAILYHGMDIYRNYHCALCNNESSDSLSCYSRQYIRFNFRDEFNPAAFSILFDFEDGNGNSRVGFKCDETQVWDPFFKKCRQVKCARKGSSYRNGRCLSVEEPSQATNVDKGANSTEMNKENDRFIYIISPNNSIRSNATHNSQNIIVFPDEIVPITTDLFPSTTEGSLKQSLNCNRILLPFGEFEFRDNSTVYVSKYDRLLSDDEFETHKDGILVCLTVTESQKFSSVMGWISLTGLCVSIVCLLLHLIAFVLVSEMHNLSGRNLASLSLCLVGAYICFILAVFGEEGKLECVILGCAMYYFFLASFCWMNVMAYDIWKTLREATNEFKLSAGKQWMRSLAYSAYAWVCPGLALTLVCVVDAVEWPGYPDSYLPRIGDRLCWFGERKALLVFFAAPLMLIMVINVIFFILSAHMIASTTLSTAKFSTQRQHQSLFKLYMRLALLMGLTWIVGILAGYIQQEVLWYIFIALNTFQGAFIFAAFTCKKRTMSLLGCSRALRRASPRTIMDASRRNLSARHSSESNASRSSDAQLSPHAETSSTSIEL</sequence>
<keyword evidence="4 6" id="KW-0472">Membrane</keyword>
<dbReference type="RefSeq" id="XP_018022970.1">
    <property type="nucleotide sequence ID" value="XM_018167481.2"/>
</dbReference>